<keyword evidence="4 11" id="KW-0547">Nucleotide-binding</keyword>
<dbReference type="SUPFAM" id="SSF56112">
    <property type="entry name" value="Protein kinase-like (PK-like)"/>
    <property type="match status" value="1"/>
</dbReference>
<dbReference type="Gene3D" id="3.30.200.20">
    <property type="entry name" value="Phosphorylase Kinase, domain 1"/>
    <property type="match status" value="1"/>
</dbReference>
<evidence type="ECO:0000256" key="11">
    <source>
        <dbReference type="PROSITE-ProRule" id="PRU10141"/>
    </source>
</evidence>
<comment type="catalytic activity">
    <reaction evidence="9">
        <text>L-threonyl-[protein] + ATP = O-phospho-L-threonyl-[protein] + ADP + H(+)</text>
        <dbReference type="Rhea" id="RHEA:46608"/>
        <dbReference type="Rhea" id="RHEA-COMP:11060"/>
        <dbReference type="Rhea" id="RHEA-COMP:11605"/>
        <dbReference type="ChEBI" id="CHEBI:15378"/>
        <dbReference type="ChEBI" id="CHEBI:30013"/>
        <dbReference type="ChEBI" id="CHEBI:30616"/>
        <dbReference type="ChEBI" id="CHEBI:61977"/>
        <dbReference type="ChEBI" id="CHEBI:456216"/>
        <dbReference type="EC" id="2.7.11.1"/>
    </reaction>
    <physiologicalReaction direction="left-to-right" evidence="9">
        <dbReference type="Rhea" id="RHEA:46609"/>
    </physiologicalReaction>
</comment>
<evidence type="ECO:0000256" key="9">
    <source>
        <dbReference type="ARBA" id="ARBA00048659"/>
    </source>
</evidence>
<evidence type="ECO:0000256" key="4">
    <source>
        <dbReference type="ARBA" id="ARBA00022741"/>
    </source>
</evidence>
<dbReference type="AlphaFoldDB" id="A0A6G0WH83"/>
<evidence type="ECO:0000259" key="14">
    <source>
        <dbReference type="PROSITE" id="PS50011"/>
    </source>
</evidence>
<evidence type="ECO:0000256" key="5">
    <source>
        <dbReference type="ARBA" id="ARBA00022777"/>
    </source>
</evidence>
<comment type="catalytic activity">
    <reaction evidence="10">
        <text>L-seryl-[protein] + ATP = O-phospho-L-seryl-[protein] + ADP + H(+)</text>
        <dbReference type="Rhea" id="RHEA:17989"/>
        <dbReference type="Rhea" id="RHEA-COMP:9863"/>
        <dbReference type="Rhea" id="RHEA-COMP:11604"/>
        <dbReference type="ChEBI" id="CHEBI:15378"/>
        <dbReference type="ChEBI" id="CHEBI:29999"/>
        <dbReference type="ChEBI" id="CHEBI:30616"/>
        <dbReference type="ChEBI" id="CHEBI:83421"/>
        <dbReference type="ChEBI" id="CHEBI:456216"/>
        <dbReference type="EC" id="2.7.11.1"/>
    </reaction>
    <physiologicalReaction direction="left-to-right" evidence="10">
        <dbReference type="Rhea" id="RHEA:17990"/>
    </physiologicalReaction>
</comment>
<keyword evidence="7" id="KW-0652">Protein synthesis inhibitor</keyword>
<feature type="binding site" evidence="11">
    <location>
        <position position="194"/>
    </location>
    <ligand>
        <name>ATP</name>
        <dbReference type="ChEBI" id="CHEBI:30616"/>
    </ligand>
</feature>
<comment type="similarity">
    <text evidence="8">Belongs to the protein kinase superfamily. Ser/Thr protein kinase family. GCN2 subfamily.</text>
</comment>
<dbReference type="EMBL" id="VJMJ01000213">
    <property type="protein sequence ID" value="KAF0726534.1"/>
    <property type="molecule type" value="Genomic_DNA"/>
</dbReference>
<dbReference type="Proteomes" id="UP000481153">
    <property type="component" value="Unassembled WGS sequence"/>
</dbReference>
<evidence type="ECO:0000256" key="13">
    <source>
        <dbReference type="SAM" id="MobiDB-lite"/>
    </source>
</evidence>
<dbReference type="PROSITE" id="PS50011">
    <property type="entry name" value="PROTEIN_KINASE_DOM"/>
    <property type="match status" value="1"/>
</dbReference>
<evidence type="ECO:0000313" key="15">
    <source>
        <dbReference type="EMBL" id="KAF0726534.1"/>
    </source>
</evidence>
<proteinExistence type="inferred from homology"/>
<dbReference type="GO" id="GO:0005634">
    <property type="term" value="C:nucleus"/>
    <property type="evidence" value="ECO:0007669"/>
    <property type="project" value="TreeGrafter"/>
</dbReference>
<protein>
    <recommendedName>
        <fullName evidence="1">non-specific serine/threonine protein kinase</fullName>
        <ecNumber evidence="1">2.7.11.1</ecNumber>
    </recommendedName>
</protein>
<dbReference type="PROSITE" id="PS00108">
    <property type="entry name" value="PROTEIN_KINASE_ST"/>
    <property type="match status" value="1"/>
</dbReference>
<comment type="caution">
    <text evidence="15">The sequence shown here is derived from an EMBL/GenBank/DDBJ whole genome shotgun (WGS) entry which is preliminary data.</text>
</comment>
<dbReference type="GO" id="GO:0005737">
    <property type="term" value="C:cytoplasm"/>
    <property type="evidence" value="ECO:0007669"/>
    <property type="project" value="TreeGrafter"/>
</dbReference>
<dbReference type="PANTHER" id="PTHR11042:SF160">
    <property type="entry name" value="EUKARYOTIC TRANSLATION INITIATION FACTOR 2-ALPHA KINASE 1"/>
    <property type="match status" value="1"/>
</dbReference>
<dbReference type="InterPro" id="IPR008271">
    <property type="entry name" value="Ser/Thr_kinase_AS"/>
</dbReference>
<dbReference type="Pfam" id="PF00069">
    <property type="entry name" value="Pkinase"/>
    <property type="match status" value="2"/>
</dbReference>
<dbReference type="Gene3D" id="1.10.510.10">
    <property type="entry name" value="Transferase(Phosphotransferase) domain 1"/>
    <property type="match status" value="1"/>
</dbReference>
<feature type="compositionally biased region" description="Basic and acidic residues" evidence="13">
    <location>
        <begin position="20"/>
        <end position="43"/>
    </location>
</feature>
<sequence>MDYAETLRRSPVFQGSFEPSKNDLSSHRGRHDSPFHEGSGRRHELQPFNLDLPKRHASPHRTAPPEKAATEDIPVLCERQVTIIVLLARVCTVYDATPKTFVANVLRLHRLGIIDSIAFLSDLGLLPTSPVSSPRNSDYIELWDHDNSLDIFPQALNMSRYARDFDEMGLLGQGGFGQVFKARHKLDGICYAIKQVQFLNKGFQSPLVQNVLREVHCLARCDHPNVNRYFGAWLEPTWMPLGPNLSPAPPSSVSLSSIETKQEHRELLEDIRRFVDIKSDDEKSGSAVNEFSSLSISRQSYISIDDDENDAAFEFFAETSVQSNFSDLPMFEPEGKKKKQSQQTTSSLVVEVPQSTPLDLVPIQKTHGRRGSVPLQPWLPRDNKVRSLPRLVAQEAETDANSGADTISFTYHVTLYIQMQLCDQSTLHDRIEARNMRKQPIQVEHNLTLIRQLVDGLHHVHENGIIHRDLKPCNIFMTRDGSIKIGDFGLSKLLAEVMQDQATSGDGLESASVDLRHTQGVGTMSYASPEQVAGQVYDVKVDSFSLGVIVLELFVPFETKMERASTLQDLRVHPCRLPPLVMEKYPKIAILIQHLVAPAAVRWSMPETKAYLAATFPQVQLEHADEVLELRQQLAHNEEKLAKQEAIIQDLRRQLANVT</sequence>
<keyword evidence="12" id="KW-0175">Coiled coil</keyword>
<dbReference type="InterPro" id="IPR017441">
    <property type="entry name" value="Protein_kinase_ATP_BS"/>
</dbReference>
<feature type="region of interest" description="Disordered" evidence="13">
    <location>
        <begin position="332"/>
        <end position="351"/>
    </location>
</feature>
<dbReference type="InterPro" id="IPR000719">
    <property type="entry name" value="Prot_kinase_dom"/>
</dbReference>
<feature type="region of interest" description="Disordered" evidence="13">
    <location>
        <begin position="1"/>
        <end position="43"/>
    </location>
</feature>
<keyword evidence="2" id="KW-0723">Serine/threonine-protein kinase</keyword>
<dbReference type="SMART" id="SM00220">
    <property type="entry name" value="S_TKc"/>
    <property type="match status" value="1"/>
</dbReference>
<evidence type="ECO:0000256" key="12">
    <source>
        <dbReference type="SAM" id="Coils"/>
    </source>
</evidence>
<accession>A0A6G0WH83</accession>
<evidence type="ECO:0000256" key="2">
    <source>
        <dbReference type="ARBA" id="ARBA00022527"/>
    </source>
</evidence>
<dbReference type="InterPro" id="IPR050339">
    <property type="entry name" value="CC_SR_Kinase"/>
</dbReference>
<dbReference type="InterPro" id="IPR011009">
    <property type="entry name" value="Kinase-like_dom_sf"/>
</dbReference>
<keyword evidence="16" id="KW-1185">Reference proteome</keyword>
<keyword evidence="3" id="KW-0808">Transferase</keyword>
<dbReference type="PROSITE" id="PS00107">
    <property type="entry name" value="PROTEIN_KINASE_ATP"/>
    <property type="match status" value="1"/>
</dbReference>
<keyword evidence="6 11" id="KW-0067">ATP-binding</keyword>
<evidence type="ECO:0000256" key="1">
    <source>
        <dbReference type="ARBA" id="ARBA00012513"/>
    </source>
</evidence>
<evidence type="ECO:0000256" key="8">
    <source>
        <dbReference type="ARBA" id="ARBA00037982"/>
    </source>
</evidence>
<dbReference type="GO" id="GO:0005524">
    <property type="term" value="F:ATP binding"/>
    <property type="evidence" value="ECO:0007669"/>
    <property type="project" value="UniProtKB-UniRule"/>
</dbReference>
<dbReference type="VEuPathDB" id="FungiDB:AeMF1_020914"/>
<evidence type="ECO:0000256" key="10">
    <source>
        <dbReference type="ARBA" id="ARBA00048977"/>
    </source>
</evidence>
<evidence type="ECO:0000256" key="6">
    <source>
        <dbReference type="ARBA" id="ARBA00022840"/>
    </source>
</evidence>
<evidence type="ECO:0000256" key="7">
    <source>
        <dbReference type="ARBA" id="ARBA00023193"/>
    </source>
</evidence>
<evidence type="ECO:0000313" key="16">
    <source>
        <dbReference type="Proteomes" id="UP000481153"/>
    </source>
</evidence>
<feature type="domain" description="Protein kinase" evidence="14">
    <location>
        <begin position="165"/>
        <end position="659"/>
    </location>
</feature>
<reference evidence="15 16" key="1">
    <citation type="submission" date="2019-07" db="EMBL/GenBank/DDBJ databases">
        <title>Genomics analysis of Aphanomyces spp. identifies a new class of oomycete effector associated with host adaptation.</title>
        <authorList>
            <person name="Gaulin E."/>
        </authorList>
    </citation>
    <scope>NUCLEOTIDE SEQUENCE [LARGE SCALE GENOMIC DNA]</scope>
    <source>
        <strain evidence="15 16">ATCC 201684</strain>
    </source>
</reference>
<dbReference type="GO" id="GO:0004694">
    <property type="term" value="F:eukaryotic translation initiation factor 2alpha kinase activity"/>
    <property type="evidence" value="ECO:0007669"/>
    <property type="project" value="TreeGrafter"/>
</dbReference>
<dbReference type="EC" id="2.7.11.1" evidence="1"/>
<dbReference type="GO" id="GO:0017148">
    <property type="term" value="P:negative regulation of translation"/>
    <property type="evidence" value="ECO:0007669"/>
    <property type="project" value="UniProtKB-KW"/>
</dbReference>
<evidence type="ECO:0000256" key="3">
    <source>
        <dbReference type="ARBA" id="ARBA00022679"/>
    </source>
</evidence>
<feature type="coiled-coil region" evidence="12">
    <location>
        <begin position="627"/>
        <end position="654"/>
    </location>
</feature>
<organism evidence="15 16">
    <name type="scientific">Aphanomyces euteiches</name>
    <dbReference type="NCBI Taxonomy" id="100861"/>
    <lineage>
        <taxon>Eukaryota</taxon>
        <taxon>Sar</taxon>
        <taxon>Stramenopiles</taxon>
        <taxon>Oomycota</taxon>
        <taxon>Saprolegniomycetes</taxon>
        <taxon>Saprolegniales</taxon>
        <taxon>Verrucalvaceae</taxon>
        <taxon>Aphanomyces</taxon>
    </lineage>
</organism>
<gene>
    <name evidence="15" type="ORF">Ae201684_015162</name>
</gene>
<dbReference type="PANTHER" id="PTHR11042">
    <property type="entry name" value="EUKARYOTIC TRANSLATION INITIATION FACTOR 2-ALPHA KINASE EIF2-ALPHA KINASE -RELATED"/>
    <property type="match status" value="1"/>
</dbReference>
<keyword evidence="5" id="KW-0418">Kinase</keyword>
<name>A0A6G0WH83_9STRA</name>